<dbReference type="Pfam" id="PF10035">
    <property type="entry name" value="DUF2179"/>
    <property type="match status" value="1"/>
</dbReference>
<keyword evidence="5 6" id="KW-0472">Membrane</keyword>
<evidence type="ECO:0000256" key="4">
    <source>
        <dbReference type="ARBA" id="ARBA00022989"/>
    </source>
</evidence>
<dbReference type="EMBL" id="JADIME010000072">
    <property type="protein sequence ID" value="MBO8465671.1"/>
    <property type="molecule type" value="Genomic_DNA"/>
</dbReference>
<feature type="domain" description="DUF2179" evidence="7">
    <location>
        <begin position="244"/>
        <end position="298"/>
    </location>
</feature>
<dbReference type="Proteomes" id="UP000823597">
    <property type="component" value="Unassembled WGS sequence"/>
</dbReference>
<feature type="transmembrane region" description="Helical" evidence="6">
    <location>
        <begin position="119"/>
        <end position="152"/>
    </location>
</feature>
<accession>A0A9D9I605</accession>
<dbReference type="InterPro" id="IPR015867">
    <property type="entry name" value="N-reg_PII/ATP_PRibTrfase_C"/>
</dbReference>
<evidence type="ECO:0000256" key="3">
    <source>
        <dbReference type="ARBA" id="ARBA00022692"/>
    </source>
</evidence>
<dbReference type="Pfam" id="PF02588">
    <property type="entry name" value="YitT_membrane"/>
    <property type="match status" value="1"/>
</dbReference>
<dbReference type="PANTHER" id="PTHR33545:SF5">
    <property type="entry name" value="UPF0750 MEMBRANE PROTEIN YITT"/>
    <property type="match status" value="1"/>
</dbReference>
<dbReference type="AlphaFoldDB" id="A0A9D9I605"/>
<evidence type="ECO:0000313" key="8">
    <source>
        <dbReference type="EMBL" id="MBO8465671.1"/>
    </source>
</evidence>
<dbReference type="CDD" id="cd16380">
    <property type="entry name" value="YitT_C"/>
    <property type="match status" value="1"/>
</dbReference>
<dbReference type="Gene3D" id="3.30.70.120">
    <property type="match status" value="1"/>
</dbReference>
<evidence type="ECO:0000256" key="1">
    <source>
        <dbReference type="ARBA" id="ARBA00004651"/>
    </source>
</evidence>
<keyword evidence="3 6" id="KW-0812">Transmembrane</keyword>
<feature type="transmembrane region" description="Helical" evidence="6">
    <location>
        <begin position="194"/>
        <end position="215"/>
    </location>
</feature>
<proteinExistence type="predicted"/>
<evidence type="ECO:0000259" key="7">
    <source>
        <dbReference type="Pfam" id="PF10035"/>
    </source>
</evidence>
<feature type="transmembrane region" description="Helical" evidence="6">
    <location>
        <begin position="164"/>
        <end position="182"/>
    </location>
</feature>
<keyword evidence="2" id="KW-1003">Cell membrane</keyword>
<evidence type="ECO:0000256" key="2">
    <source>
        <dbReference type="ARBA" id="ARBA00022475"/>
    </source>
</evidence>
<dbReference type="PANTHER" id="PTHR33545">
    <property type="entry name" value="UPF0750 MEMBRANE PROTEIN YITT-RELATED"/>
    <property type="match status" value="1"/>
</dbReference>
<evidence type="ECO:0000256" key="5">
    <source>
        <dbReference type="ARBA" id="ARBA00023136"/>
    </source>
</evidence>
<gene>
    <name evidence="8" type="ORF">IAB93_06720</name>
</gene>
<evidence type="ECO:0000256" key="6">
    <source>
        <dbReference type="SAM" id="Phobius"/>
    </source>
</evidence>
<feature type="transmembrane region" description="Helical" evidence="6">
    <location>
        <begin position="46"/>
        <end position="74"/>
    </location>
</feature>
<dbReference type="PIRSF" id="PIRSF006483">
    <property type="entry name" value="Membrane_protein_YitT"/>
    <property type="match status" value="1"/>
</dbReference>
<feature type="transmembrane region" description="Helical" evidence="6">
    <location>
        <begin position="12"/>
        <end position="34"/>
    </location>
</feature>
<comment type="caution">
    <text evidence="8">The sequence shown here is derived from an EMBL/GenBank/DDBJ whole genome shotgun (WGS) entry which is preliminary data.</text>
</comment>
<organism evidence="8 9">
    <name type="scientific">Candidatus Merdivivens pullistercoris</name>
    <dbReference type="NCBI Taxonomy" id="2840873"/>
    <lineage>
        <taxon>Bacteria</taxon>
        <taxon>Pseudomonadati</taxon>
        <taxon>Bacteroidota</taxon>
        <taxon>Bacteroidia</taxon>
        <taxon>Bacteroidales</taxon>
        <taxon>Muribaculaceae</taxon>
        <taxon>Muribaculaceae incertae sedis</taxon>
        <taxon>Candidatus Merdivivens</taxon>
    </lineage>
</organism>
<dbReference type="InterPro" id="IPR003740">
    <property type="entry name" value="YitT"/>
</dbReference>
<name>A0A9D9I605_9BACT</name>
<reference evidence="8" key="1">
    <citation type="submission" date="2020-10" db="EMBL/GenBank/DDBJ databases">
        <authorList>
            <person name="Gilroy R."/>
        </authorList>
    </citation>
    <scope>NUCLEOTIDE SEQUENCE</scope>
    <source>
        <strain evidence="8">10037</strain>
    </source>
</reference>
<dbReference type="InterPro" id="IPR051461">
    <property type="entry name" value="UPF0750_membrane"/>
</dbReference>
<evidence type="ECO:0000313" key="9">
    <source>
        <dbReference type="Proteomes" id="UP000823597"/>
    </source>
</evidence>
<reference evidence="8" key="2">
    <citation type="journal article" date="2021" name="PeerJ">
        <title>Extensive microbial diversity within the chicken gut microbiome revealed by metagenomics and culture.</title>
        <authorList>
            <person name="Gilroy R."/>
            <person name="Ravi A."/>
            <person name="Getino M."/>
            <person name="Pursley I."/>
            <person name="Horton D.L."/>
            <person name="Alikhan N.F."/>
            <person name="Baker D."/>
            <person name="Gharbi K."/>
            <person name="Hall N."/>
            <person name="Watson M."/>
            <person name="Adriaenssens E.M."/>
            <person name="Foster-Nyarko E."/>
            <person name="Jarju S."/>
            <person name="Secka A."/>
            <person name="Antonio M."/>
            <person name="Oren A."/>
            <person name="Chaudhuri R.R."/>
            <person name="La Ragione R."/>
            <person name="Hildebrand F."/>
            <person name="Pallen M.J."/>
        </authorList>
    </citation>
    <scope>NUCLEOTIDE SEQUENCE</scope>
    <source>
        <strain evidence="8">10037</strain>
    </source>
</reference>
<sequence length="317" mass="34070">MEKSRQKILKGIKEYLLIALGLLVYVLGWTVFLIPNNLVGGGVSGIGAVIFYATGIPVSVTFFVVNFVLLAIALKVLGPSFGIKTVYAVIITTLMFQFLPDVIPADIIDQIGKSNGKLLATVIGGVMSGFGIGLAISQGGSTAGTDIIALMVAKYRNISTGRMILAIDVFVVLSSLIIPMQDSDGNMLSWGEKIAVVTYGFVLIACCSYTIDLYLSGSKQSVQIFIFSKKYAEIADEISENMHRGVSVLDAEGWYTKANNKVLLVMTRKSDLNTVLRLIKSIDPEAFLSVGTVMGVYGKGFDKIKVKAKNQEGEAAK</sequence>
<keyword evidence="4 6" id="KW-1133">Transmembrane helix</keyword>
<dbReference type="InterPro" id="IPR019264">
    <property type="entry name" value="DUF2179"/>
</dbReference>
<comment type="subcellular location">
    <subcellularLocation>
        <location evidence="1">Cell membrane</location>
        <topology evidence="1">Multi-pass membrane protein</topology>
    </subcellularLocation>
</comment>
<dbReference type="GO" id="GO:0005886">
    <property type="term" value="C:plasma membrane"/>
    <property type="evidence" value="ECO:0007669"/>
    <property type="project" value="UniProtKB-SubCell"/>
</dbReference>
<protein>
    <submittedName>
        <fullName evidence="8">YitT family protein</fullName>
    </submittedName>
</protein>
<feature type="transmembrane region" description="Helical" evidence="6">
    <location>
        <begin position="81"/>
        <end position="99"/>
    </location>
</feature>